<evidence type="ECO:0008006" key="8">
    <source>
        <dbReference type="Google" id="ProtNLM"/>
    </source>
</evidence>
<proteinExistence type="predicted"/>
<dbReference type="RefSeq" id="WP_149736087.1">
    <property type="nucleotide sequence ID" value="NZ_FQZD01000043.1"/>
</dbReference>
<evidence type="ECO:0000313" key="7">
    <source>
        <dbReference type="Proteomes" id="UP000322917"/>
    </source>
</evidence>
<accession>A0A1M6MPZ7</accession>
<evidence type="ECO:0000256" key="2">
    <source>
        <dbReference type="ARBA" id="ARBA00022692"/>
    </source>
</evidence>
<evidence type="ECO:0000256" key="5">
    <source>
        <dbReference type="SAM" id="Phobius"/>
    </source>
</evidence>
<keyword evidence="4 5" id="KW-0472">Membrane</keyword>
<dbReference type="EMBL" id="FQZD01000043">
    <property type="protein sequence ID" value="SHJ85558.1"/>
    <property type="molecule type" value="Genomic_DNA"/>
</dbReference>
<protein>
    <recommendedName>
        <fullName evidence="8">DUF4870 domain-containing protein</fullName>
    </recommendedName>
</protein>
<dbReference type="Proteomes" id="UP000322917">
    <property type="component" value="Unassembled WGS sequence"/>
</dbReference>
<evidence type="ECO:0000256" key="4">
    <source>
        <dbReference type="ARBA" id="ARBA00023136"/>
    </source>
</evidence>
<feature type="transmembrane region" description="Helical" evidence="5">
    <location>
        <begin position="12"/>
        <end position="36"/>
    </location>
</feature>
<name>A0A1M6MPZ7_9FIRM</name>
<keyword evidence="2 5" id="KW-0812">Transmembrane</keyword>
<organism evidence="6 7">
    <name type="scientific">Propionispora hippei DSM 15287</name>
    <dbReference type="NCBI Taxonomy" id="1123003"/>
    <lineage>
        <taxon>Bacteria</taxon>
        <taxon>Bacillati</taxon>
        <taxon>Bacillota</taxon>
        <taxon>Negativicutes</taxon>
        <taxon>Selenomonadales</taxon>
        <taxon>Sporomusaceae</taxon>
        <taxon>Propionispora</taxon>
    </lineage>
</organism>
<dbReference type="InterPro" id="IPR019109">
    <property type="entry name" value="MamF_MmsF"/>
</dbReference>
<evidence type="ECO:0000313" key="6">
    <source>
        <dbReference type="EMBL" id="SHJ85558.1"/>
    </source>
</evidence>
<evidence type="ECO:0000256" key="3">
    <source>
        <dbReference type="ARBA" id="ARBA00022989"/>
    </source>
</evidence>
<dbReference type="OrthoDB" id="9808930at2"/>
<keyword evidence="7" id="KW-1185">Reference proteome</keyword>
<gene>
    <name evidence="6" type="ORF">SAMN02745170_03510</name>
</gene>
<feature type="transmembrane region" description="Helical" evidence="5">
    <location>
        <begin position="51"/>
        <end position="75"/>
    </location>
</feature>
<dbReference type="AlphaFoldDB" id="A0A1M6MPZ7"/>
<dbReference type="Pfam" id="PF09685">
    <property type="entry name" value="MamF_MmsF"/>
    <property type="match status" value="1"/>
</dbReference>
<feature type="transmembrane region" description="Helical" evidence="5">
    <location>
        <begin position="81"/>
        <end position="99"/>
    </location>
</feature>
<comment type="subcellular location">
    <subcellularLocation>
        <location evidence="1">Membrane</location>
        <topology evidence="1">Multi-pass membrane protein</topology>
    </subcellularLocation>
</comment>
<reference evidence="6 7" key="1">
    <citation type="submission" date="2016-11" db="EMBL/GenBank/DDBJ databases">
        <authorList>
            <person name="Varghese N."/>
            <person name="Submissions S."/>
        </authorList>
    </citation>
    <scope>NUCLEOTIDE SEQUENCE [LARGE SCALE GENOMIC DNA]</scope>
    <source>
        <strain evidence="6 7">DSM 15287</strain>
    </source>
</reference>
<sequence>MNDITGEQKLLAVLAHLAYLLGGLGFIVAPLVIFLLKREDYFVYEHAKQALVAHLVILVFSAITGLLCTLLIGFLLVPVLAIFWLLLLVTSVIAAVRAVDGQLYEYPLIQRFVNKL</sequence>
<evidence type="ECO:0000256" key="1">
    <source>
        <dbReference type="ARBA" id="ARBA00004141"/>
    </source>
</evidence>
<keyword evidence="3 5" id="KW-1133">Transmembrane helix</keyword>